<evidence type="ECO:0000256" key="3">
    <source>
        <dbReference type="ARBA" id="ARBA00023004"/>
    </source>
</evidence>
<keyword evidence="6" id="KW-0540">Nuclease</keyword>
<dbReference type="EMBL" id="CP011412">
    <property type="protein sequence ID" value="AKH19816.1"/>
    <property type="molecule type" value="Genomic_DNA"/>
</dbReference>
<evidence type="ECO:0000256" key="2">
    <source>
        <dbReference type="ARBA" id="ARBA00022723"/>
    </source>
</evidence>
<dbReference type="PIRSF" id="PIRSF001435">
    <property type="entry name" value="Nth"/>
    <property type="match status" value="1"/>
</dbReference>
<sequence>MSAVGANSSGQLHQVYCRLLERYGPQNWWPADTEFEVMVGAILTQNTAWRNVELAIRNLKQADLLAAERILACPDGELAQLLRPAGYFNIKASRLKNLCRFLDRVSCRQLEAMPTAELREQFLSVKGVGPETADDILLYAFRRPVFVIDAYTRRIFSRLGLVSGAESYEQLRARFEKELAPSDAVYGEYHALIIQHAKVACRVRPECDGCTLAIQCEYLNK</sequence>
<dbReference type="AlphaFoldDB" id="A0A0F7JTI6"/>
<dbReference type="PANTHER" id="PTHR10359:SF19">
    <property type="entry name" value="DNA REPAIR GLYCOSYLASE MJ1434-RELATED"/>
    <property type="match status" value="1"/>
</dbReference>
<dbReference type="Gene3D" id="1.10.1670.10">
    <property type="entry name" value="Helix-hairpin-Helix base-excision DNA repair enzymes (C-terminal)"/>
    <property type="match status" value="1"/>
</dbReference>
<dbReference type="InterPro" id="IPR023170">
    <property type="entry name" value="HhH_base_excis_C"/>
</dbReference>
<dbReference type="GO" id="GO:0046872">
    <property type="term" value="F:metal ion binding"/>
    <property type="evidence" value="ECO:0007669"/>
    <property type="project" value="UniProtKB-KW"/>
</dbReference>
<feature type="domain" description="HhH-GPD" evidence="5">
    <location>
        <begin position="43"/>
        <end position="199"/>
    </location>
</feature>
<dbReference type="GO" id="GO:0051539">
    <property type="term" value="F:4 iron, 4 sulfur cluster binding"/>
    <property type="evidence" value="ECO:0007669"/>
    <property type="project" value="UniProtKB-KW"/>
</dbReference>
<protein>
    <submittedName>
        <fullName evidence="6">Endonuclease</fullName>
    </submittedName>
</protein>
<evidence type="ECO:0000259" key="5">
    <source>
        <dbReference type="SMART" id="SM00478"/>
    </source>
</evidence>
<proteinExistence type="predicted"/>
<evidence type="ECO:0000256" key="1">
    <source>
        <dbReference type="ARBA" id="ARBA00022485"/>
    </source>
</evidence>
<dbReference type="PANTHER" id="PTHR10359">
    <property type="entry name" value="A/G-SPECIFIC ADENINE GLYCOSYLASE/ENDONUCLEASE III"/>
    <property type="match status" value="1"/>
</dbReference>
<dbReference type="SUPFAM" id="SSF48150">
    <property type="entry name" value="DNA-glycosylase"/>
    <property type="match status" value="1"/>
</dbReference>
<dbReference type="KEGG" id="seds:AAY24_04975"/>
<evidence type="ECO:0000313" key="7">
    <source>
        <dbReference type="Proteomes" id="UP000034410"/>
    </source>
</evidence>
<dbReference type="PATRIC" id="fig|1543721.4.peg.1037"/>
<gene>
    <name evidence="6" type="ORF">AAY24_04975</name>
</gene>
<dbReference type="InterPro" id="IPR011257">
    <property type="entry name" value="DNA_glycosylase"/>
</dbReference>
<keyword evidence="7" id="KW-1185">Reference proteome</keyword>
<evidence type="ECO:0000313" key="6">
    <source>
        <dbReference type="EMBL" id="AKH19816.1"/>
    </source>
</evidence>
<dbReference type="GO" id="GO:0006284">
    <property type="term" value="P:base-excision repair"/>
    <property type="evidence" value="ECO:0007669"/>
    <property type="project" value="InterPro"/>
</dbReference>
<dbReference type="Pfam" id="PF00730">
    <property type="entry name" value="HhH-GPD"/>
    <property type="match status" value="1"/>
</dbReference>
<keyword evidence="4" id="KW-0411">Iron-sulfur</keyword>
<keyword evidence="6" id="KW-0378">Hydrolase</keyword>
<name>A0A0F7JTI6_9GAMM</name>
<keyword evidence="2" id="KW-0479">Metal-binding</keyword>
<dbReference type="Proteomes" id="UP000034410">
    <property type="component" value="Chromosome"/>
</dbReference>
<dbReference type="CDD" id="cd00056">
    <property type="entry name" value="ENDO3c"/>
    <property type="match status" value="1"/>
</dbReference>
<dbReference type="OrthoDB" id="9802365at2"/>
<dbReference type="RefSeq" id="WP_046858752.1">
    <property type="nucleotide sequence ID" value="NZ_CP011412.1"/>
</dbReference>
<dbReference type="InterPro" id="IPR003265">
    <property type="entry name" value="HhH-GPD_domain"/>
</dbReference>
<dbReference type="SMART" id="SM00478">
    <property type="entry name" value="ENDO3c"/>
    <property type="match status" value="1"/>
</dbReference>
<dbReference type="GO" id="GO:0004519">
    <property type="term" value="F:endonuclease activity"/>
    <property type="evidence" value="ECO:0007669"/>
    <property type="project" value="UniProtKB-KW"/>
</dbReference>
<keyword evidence="6" id="KW-0255">Endonuclease</keyword>
<evidence type="ECO:0000256" key="4">
    <source>
        <dbReference type="ARBA" id="ARBA00023014"/>
    </source>
</evidence>
<reference evidence="6 7" key="1">
    <citation type="journal article" date="2015" name="Genome Announc.">
        <title>Complete Genome Sequence of Sedimenticola thiotaurini Strain SIP-G1, a Polyphosphate- and Polyhydroxyalkanoate-Accumulating Sulfur-Oxidizing Gammaproteobacterium Isolated from Salt Marsh Sediments.</title>
        <authorList>
            <person name="Flood B.E."/>
            <person name="Jones D.S."/>
            <person name="Bailey J.V."/>
        </authorList>
    </citation>
    <scope>NUCLEOTIDE SEQUENCE [LARGE SCALE GENOMIC DNA]</scope>
    <source>
        <strain evidence="6 7">SIP-G1</strain>
    </source>
</reference>
<dbReference type="Gene3D" id="1.10.340.30">
    <property type="entry name" value="Hypothetical protein, domain 2"/>
    <property type="match status" value="1"/>
</dbReference>
<accession>A0A0F7JTI6</accession>
<organism evidence="6 7">
    <name type="scientific">Sedimenticola thiotaurini</name>
    <dbReference type="NCBI Taxonomy" id="1543721"/>
    <lineage>
        <taxon>Bacteria</taxon>
        <taxon>Pseudomonadati</taxon>
        <taxon>Pseudomonadota</taxon>
        <taxon>Gammaproteobacteria</taxon>
        <taxon>Chromatiales</taxon>
        <taxon>Sedimenticolaceae</taxon>
        <taxon>Sedimenticola</taxon>
    </lineage>
</organism>
<keyword evidence="3" id="KW-0408">Iron</keyword>
<keyword evidence="1" id="KW-0004">4Fe-4S</keyword>